<dbReference type="Gene3D" id="3.30.565.10">
    <property type="entry name" value="Histidine kinase-like ATPase, C-terminal domain"/>
    <property type="match status" value="1"/>
</dbReference>
<dbReference type="InterPro" id="IPR052162">
    <property type="entry name" value="Sensor_kinase/Photoreceptor"/>
</dbReference>
<evidence type="ECO:0000256" key="1">
    <source>
        <dbReference type="ARBA" id="ARBA00000085"/>
    </source>
</evidence>
<dbReference type="EMBL" id="VFIA01000002">
    <property type="protein sequence ID" value="MBC3790001.1"/>
    <property type="molecule type" value="Genomic_DNA"/>
</dbReference>
<feature type="domain" description="Histidine kinase" evidence="6">
    <location>
        <begin position="801"/>
        <end position="1038"/>
    </location>
</feature>
<evidence type="ECO:0000256" key="4">
    <source>
        <dbReference type="ARBA" id="ARBA00022679"/>
    </source>
</evidence>
<evidence type="ECO:0000256" key="2">
    <source>
        <dbReference type="ARBA" id="ARBA00012438"/>
    </source>
</evidence>
<dbReference type="CDD" id="cd00082">
    <property type="entry name" value="HisKA"/>
    <property type="match status" value="1"/>
</dbReference>
<dbReference type="PROSITE" id="PS50109">
    <property type="entry name" value="HIS_KIN"/>
    <property type="match status" value="1"/>
</dbReference>
<dbReference type="Pfam" id="PF08448">
    <property type="entry name" value="PAS_4"/>
    <property type="match status" value="3"/>
</dbReference>
<dbReference type="Pfam" id="PF13188">
    <property type="entry name" value="PAS_8"/>
    <property type="match status" value="1"/>
</dbReference>
<dbReference type="InterPro" id="IPR036890">
    <property type="entry name" value="HATPase_C_sf"/>
</dbReference>
<name>A0ABR6W1L1_9BACT</name>
<dbReference type="Gene3D" id="3.30.450.20">
    <property type="entry name" value="PAS domain"/>
    <property type="match status" value="6"/>
</dbReference>
<dbReference type="PANTHER" id="PTHR43304:SF1">
    <property type="entry name" value="PAC DOMAIN-CONTAINING PROTEIN"/>
    <property type="match status" value="1"/>
</dbReference>
<dbReference type="InterPro" id="IPR000014">
    <property type="entry name" value="PAS"/>
</dbReference>
<dbReference type="SMART" id="SM00091">
    <property type="entry name" value="PAS"/>
    <property type="match status" value="4"/>
</dbReference>
<dbReference type="Gene3D" id="1.10.287.130">
    <property type="match status" value="1"/>
</dbReference>
<keyword evidence="4" id="KW-0808">Transferase</keyword>
<dbReference type="Pfam" id="PF00512">
    <property type="entry name" value="HisKA"/>
    <property type="match status" value="1"/>
</dbReference>
<dbReference type="InterPro" id="IPR003594">
    <property type="entry name" value="HATPase_dom"/>
</dbReference>
<dbReference type="SUPFAM" id="SSF55785">
    <property type="entry name" value="PYP-like sensor domain (PAS domain)"/>
    <property type="match status" value="5"/>
</dbReference>
<dbReference type="Pfam" id="PF02518">
    <property type="entry name" value="HATPase_c"/>
    <property type="match status" value="1"/>
</dbReference>
<sequence length="1038" mass="116792">MHSTFIHEAIRDEAGHIQDFKVLLVNEWARRDVINRLGVDPVGKTLLSVNPDSRTMGQFNLFCQVIESGEPVQVEQFYENAQASWYNTSITKLNDGVVVTASDITAQKQQALQTERQRALLDGILNASQDAIYVLEAVRDEQRMVVDFRYTHANPMVIQLLGYPRDALFDVSYLSLFPEAKTSGRFDLYCQVVETGETIQREVFYTKNGFSNWYDITAVRLGDGVVLSVKDISDRKRYEQQIEHQAEQNRRHADYLNGVLQESSNGILVQTAIRDTDGKIVDFQIVIANEQGARITNKTVEELVGKEFLSLFPGTIETGLFAMYVHTVETEEPQTTELYYDHDGIRLWLNIATKKLDDGLVITYSDISERKRLQQALEASIDETKQQAELTRSMLNGAINGVLLLEPLRDQVTGLVTDFRIRGGNPAVYVLTGIDPDSAVGRTMSDVYPGYKENGFFDLYCCAMSTGEPQRIENRYQDDNLEGWFEVSAMRQRFADVGDGIVLTFSNTTEMRKAQEAIERAAVENKRQAELLNSVLDSSNSGIIAFEAIRDDQGKIIDFRFITVNEACERILNLPLETMRGNKLLTLFPGNVDAGTFDLYVHTTETGEPGRTETYYKYDGLDFWLDISAQKLGDGFVVTFSDISIVKRSAQFVERSAAELQTVIDTSQTGIFLFSPIRDHTGDVVDFRFRLANRMLAAYVGQTPEAVIGELGSRWFPDYKTNGLFEAYRKTYLTGEAMRFDIHYDGSGIDVWLDIMTTKMGDEVLVTFGDYTPLKKLQQKLESSIIDLQRSNANLEQFAYVASHDLQEPLRKIQAFGDIIETQYSAVIGEQGTDMIRRMQQAAARMQLLIKDVLAYSRIATIRDAVKSVDLSQLVAEVVDDLETAVSKQGAIMSIEPLPTVLGDAGQLRQLFQNLLSNALKFSKPRYMGEDVNVPEWNPIIRVMATVAKGRDAYLSVQPGDADRLFHLIEITDNGIGFEPHQAERIFQVFQRLHNRSSYQGTGIGLAVVKKVVENHNGYIYAIGRPGEGATFQILLPA</sequence>
<dbReference type="InterPro" id="IPR005467">
    <property type="entry name" value="His_kinase_dom"/>
</dbReference>
<dbReference type="Proteomes" id="UP000700732">
    <property type="component" value="Unassembled WGS sequence"/>
</dbReference>
<accession>A0ABR6W1L1</accession>
<evidence type="ECO:0000259" key="6">
    <source>
        <dbReference type="PROSITE" id="PS50109"/>
    </source>
</evidence>
<evidence type="ECO:0000256" key="5">
    <source>
        <dbReference type="ARBA" id="ARBA00022777"/>
    </source>
</evidence>
<organism evidence="7 8">
    <name type="scientific">Spirosoma utsteinense</name>
    <dbReference type="NCBI Taxonomy" id="2585773"/>
    <lineage>
        <taxon>Bacteria</taxon>
        <taxon>Pseudomonadati</taxon>
        <taxon>Bacteroidota</taxon>
        <taxon>Cytophagia</taxon>
        <taxon>Cytophagales</taxon>
        <taxon>Cytophagaceae</taxon>
        <taxon>Spirosoma</taxon>
    </lineage>
</organism>
<evidence type="ECO:0000313" key="7">
    <source>
        <dbReference type="EMBL" id="MBC3790001.1"/>
    </source>
</evidence>
<keyword evidence="3" id="KW-0597">Phosphoprotein</keyword>
<evidence type="ECO:0000313" key="8">
    <source>
        <dbReference type="Proteomes" id="UP000700732"/>
    </source>
</evidence>
<proteinExistence type="predicted"/>
<dbReference type="InterPro" id="IPR013656">
    <property type="entry name" value="PAS_4"/>
</dbReference>
<dbReference type="SUPFAM" id="SSF47384">
    <property type="entry name" value="Homodimeric domain of signal transducing histidine kinase"/>
    <property type="match status" value="1"/>
</dbReference>
<dbReference type="InterPro" id="IPR035965">
    <property type="entry name" value="PAS-like_dom_sf"/>
</dbReference>
<gene>
    <name evidence="7" type="ORF">FH603_485</name>
</gene>
<dbReference type="InterPro" id="IPR036097">
    <property type="entry name" value="HisK_dim/P_sf"/>
</dbReference>
<dbReference type="SUPFAM" id="SSF55874">
    <property type="entry name" value="ATPase domain of HSP90 chaperone/DNA topoisomerase II/histidine kinase"/>
    <property type="match status" value="1"/>
</dbReference>
<comment type="caution">
    <text evidence="7">The sequence shown here is derived from an EMBL/GenBank/DDBJ whole genome shotgun (WGS) entry which is preliminary data.</text>
</comment>
<dbReference type="CDD" id="cd00130">
    <property type="entry name" value="PAS"/>
    <property type="match status" value="1"/>
</dbReference>
<keyword evidence="5" id="KW-0418">Kinase</keyword>
<dbReference type="PRINTS" id="PR00344">
    <property type="entry name" value="BCTRLSENSOR"/>
</dbReference>
<comment type="catalytic activity">
    <reaction evidence="1">
        <text>ATP + protein L-histidine = ADP + protein N-phospho-L-histidine.</text>
        <dbReference type="EC" id="2.7.13.3"/>
    </reaction>
</comment>
<dbReference type="RefSeq" id="WP_186735665.1">
    <property type="nucleotide sequence ID" value="NZ_VFIA01000002.1"/>
</dbReference>
<keyword evidence="8" id="KW-1185">Reference proteome</keyword>
<dbReference type="InterPro" id="IPR003661">
    <property type="entry name" value="HisK_dim/P_dom"/>
</dbReference>
<reference evidence="7 8" key="1">
    <citation type="submission" date="2019-06" db="EMBL/GenBank/DDBJ databases">
        <title>Spirosoma utsteinense sp. nov. isolated from Antarctic ice-free soils.</title>
        <authorList>
            <person name="Tahon G."/>
        </authorList>
    </citation>
    <scope>NUCLEOTIDE SEQUENCE [LARGE SCALE GENOMIC DNA]</scope>
    <source>
        <strain evidence="7 8">LMG 31447</strain>
    </source>
</reference>
<dbReference type="SMART" id="SM00387">
    <property type="entry name" value="HATPase_c"/>
    <property type="match status" value="1"/>
</dbReference>
<dbReference type="EC" id="2.7.13.3" evidence="2"/>
<protein>
    <recommendedName>
        <fullName evidence="2">histidine kinase</fullName>
        <ecNumber evidence="2">2.7.13.3</ecNumber>
    </recommendedName>
</protein>
<dbReference type="PANTHER" id="PTHR43304">
    <property type="entry name" value="PHYTOCHROME-LIKE PROTEIN CPH1"/>
    <property type="match status" value="1"/>
</dbReference>
<dbReference type="SMART" id="SM00388">
    <property type="entry name" value="HisKA"/>
    <property type="match status" value="1"/>
</dbReference>
<evidence type="ECO:0000256" key="3">
    <source>
        <dbReference type="ARBA" id="ARBA00022553"/>
    </source>
</evidence>
<dbReference type="InterPro" id="IPR004358">
    <property type="entry name" value="Sig_transdc_His_kin-like_C"/>
</dbReference>